<dbReference type="PANTHER" id="PTHR45656">
    <property type="entry name" value="PROTEIN CBR-CLEC-78"/>
    <property type="match status" value="1"/>
</dbReference>
<evidence type="ECO:0000256" key="1">
    <source>
        <dbReference type="ARBA" id="ARBA00022729"/>
    </source>
</evidence>
<comment type="caution">
    <text evidence="4">Lacks conserved residue(s) required for the propagation of feature annotation.</text>
</comment>
<feature type="domain" description="Sushi" evidence="5">
    <location>
        <begin position="270"/>
        <end position="326"/>
    </location>
</feature>
<feature type="domain" description="Sushi" evidence="5">
    <location>
        <begin position="100"/>
        <end position="156"/>
    </location>
</feature>
<name>A0ABQ9F0H7_TEGGR</name>
<feature type="disulfide bond" evidence="4">
    <location>
        <begin position="30"/>
        <end position="57"/>
    </location>
</feature>
<feature type="disulfide bond" evidence="4">
    <location>
        <begin position="297"/>
        <end position="324"/>
    </location>
</feature>
<evidence type="ECO:0000256" key="3">
    <source>
        <dbReference type="ARBA" id="ARBA00023157"/>
    </source>
</evidence>
<feature type="domain" description="Sushi" evidence="5">
    <location>
        <begin position="213"/>
        <end position="269"/>
    </location>
</feature>
<organism evidence="6 7">
    <name type="scientific">Tegillarca granosa</name>
    <name type="common">Malaysian cockle</name>
    <name type="synonym">Anadara granosa</name>
    <dbReference type="NCBI Taxonomy" id="220873"/>
    <lineage>
        <taxon>Eukaryota</taxon>
        <taxon>Metazoa</taxon>
        <taxon>Spiralia</taxon>
        <taxon>Lophotrochozoa</taxon>
        <taxon>Mollusca</taxon>
        <taxon>Bivalvia</taxon>
        <taxon>Autobranchia</taxon>
        <taxon>Pteriomorphia</taxon>
        <taxon>Arcoida</taxon>
        <taxon>Arcoidea</taxon>
        <taxon>Arcidae</taxon>
        <taxon>Tegillarca</taxon>
    </lineage>
</organism>
<accession>A0ABQ9F0H7</accession>
<dbReference type="PROSITE" id="PS50923">
    <property type="entry name" value="SUSHI"/>
    <property type="match status" value="4"/>
</dbReference>
<dbReference type="InterPro" id="IPR000436">
    <property type="entry name" value="Sushi_SCR_CCP_dom"/>
</dbReference>
<dbReference type="Gene3D" id="2.20.28.230">
    <property type="match status" value="2"/>
</dbReference>
<keyword evidence="1" id="KW-0732">Signal</keyword>
<keyword evidence="7" id="KW-1185">Reference proteome</keyword>
<gene>
    <name evidence="6" type="ORF">KUTeg_012774</name>
</gene>
<dbReference type="CDD" id="cd00033">
    <property type="entry name" value="CCP"/>
    <property type="match status" value="5"/>
</dbReference>
<dbReference type="InterPro" id="IPR051277">
    <property type="entry name" value="SEZ6_CSMD_C4BPB_Regulators"/>
</dbReference>
<evidence type="ECO:0000256" key="4">
    <source>
        <dbReference type="PROSITE-ProRule" id="PRU00302"/>
    </source>
</evidence>
<sequence length="381" mass="41563">MVECGQPPNVEHGWYSNTGITPGDVSIYKCKEGYVGIGDERIFCKDDGQWSKSTFVCMEVCGLPPEIPFSKHKINGNMSGAITSYQCQSGYVPVGHPNVVYCPNPPDVLSSTTWKHANKSGVYASYQCGHGFYLVGESTIVCQDGVWSSVKFTCNKYCGLPPKIPFSTHQINGNMSGVVTTYQCDSGYVPVGHPNVVCKSNGEWSTGNFLCLKDCPNPADVLSSTAWKHANKSGVYASYQCCHGFYLVGESTIVCKDGVWSSVKFTCNKYCSSPPYVPHATSHTTGNMSAAIASYRCEFGYAAVGEPNVVCENNGKWSNVKIECLIDCGAPPTKPYAERYYTATYSGSKVIYNCESGYIRTGSTNFHVSKRRTMVDELLSL</sequence>
<dbReference type="Pfam" id="PF00084">
    <property type="entry name" value="Sushi"/>
    <property type="match status" value="5"/>
</dbReference>
<evidence type="ECO:0000256" key="2">
    <source>
        <dbReference type="ARBA" id="ARBA00022737"/>
    </source>
</evidence>
<dbReference type="Proteomes" id="UP001217089">
    <property type="component" value="Unassembled WGS sequence"/>
</dbReference>
<keyword evidence="3 4" id="KW-1015">Disulfide bond</keyword>
<dbReference type="InterPro" id="IPR035976">
    <property type="entry name" value="Sushi/SCR/CCP_sf"/>
</dbReference>
<dbReference type="SUPFAM" id="SSF57535">
    <property type="entry name" value="Complement control module/SCR domain"/>
    <property type="match status" value="7"/>
</dbReference>
<evidence type="ECO:0000313" key="7">
    <source>
        <dbReference type="Proteomes" id="UP001217089"/>
    </source>
</evidence>
<dbReference type="PANTHER" id="PTHR45656:SF4">
    <property type="entry name" value="PROTEIN CBR-CLEC-78"/>
    <property type="match status" value="1"/>
</dbReference>
<keyword evidence="4" id="KW-0768">Sushi</keyword>
<protein>
    <recommendedName>
        <fullName evidence="5">Sushi domain-containing protein</fullName>
    </recommendedName>
</protein>
<dbReference type="EMBL" id="JARBDR010000640">
    <property type="protein sequence ID" value="KAJ8310909.1"/>
    <property type="molecule type" value="Genomic_DNA"/>
</dbReference>
<dbReference type="Gene3D" id="2.10.70.10">
    <property type="entry name" value="Complement Module, domain 1"/>
    <property type="match status" value="5"/>
</dbReference>
<keyword evidence="2" id="KW-0677">Repeat</keyword>
<comment type="caution">
    <text evidence="6">The sequence shown here is derived from an EMBL/GenBank/DDBJ whole genome shotgun (WGS) entry which is preliminary data.</text>
</comment>
<evidence type="ECO:0000313" key="6">
    <source>
        <dbReference type="EMBL" id="KAJ8310909.1"/>
    </source>
</evidence>
<evidence type="ECO:0000259" key="5">
    <source>
        <dbReference type="PROSITE" id="PS50923"/>
    </source>
</evidence>
<reference evidence="6 7" key="1">
    <citation type="submission" date="2022-12" db="EMBL/GenBank/DDBJ databases">
        <title>Chromosome-level genome of Tegillarca granosa.</title>
        <authorList>
            <person name="Kim J."/>
        </authorList>
    </citation>
    <scope>NUCLEOTIDE SEQUENCE [LARGE SCALE GENOMIC DNA]</scope>
    <source>
        <strain evidence="6">Teg-2019</strain>
        <tissue evidence="6">Adductor muscle</tissue>
    </source>
</reference>
<feature type="domain" description="Sushi" evidence="5">
    <location>
        <begin position="2"/>
        <end position="59"/>
    </location>
</feature>
<dbReference type="SMART" id="SM00032">
    <property type="entry name" value="CCP"/>
    <property type="match status" value="6"/>
</dbReference>
<proteinExistence type="predicted"/>